<feature type="active site" description="Proton donor/acceptor" evidence="7">
    <location>
        <position position="200"/>
    </location>
</feature>
<feature type="transmembrane region" description="Helical" evidence="8">
    <location>
        <begin position="12"/>
        <end position="35"/>
    </location>
</feature>
<dbReference type="InterPro" id="IPR047217">
    <property type="entry name" value="S49_SppA_67K_type_N"/>
</dbReference>
<dbReference type="NCBIfam" id="TIGR00706">
    <property type="entry name" value="SppA_dom"/>
    <property type="match status" value="1"/>
</dbReference>
<dbReference type="EMBL" id="BMXG01000007">
    <property type="protein sequence ID" value="GHB99322.1"/>
    <property type="molecule type" value="Genomic_DNA"/>
</dbReference>
<evidence type="ECO:0000256" key="1">
    <source>
        <dbReference type="ARBA" id="ARBA00004370"/>
    </source>
</evidence>
<feature type="active site" description="Nucleophile" evidence="7">
    <location>
        <position position="400"/>
    </location>
</feature>
<dbReference type="NCBIfam" id="TIGR00705">
    <property type="entry name" value="SppA_67K"/>
    <property type="match status" value="1"/>
</dbReference>
<dbReference type="InterPro" id="IPR004634">
    <property type="entry name" value="Pept_S49_pIV"/>
</dbReference>
<reference evidence="10" key="1">
    <citation type="journal article" date="2014" name="Int. J. Syst. Evol. Microbiol.">
        <title>Complete genome sequence of Corynebacterium casei LMG S-19264T (=DSM 44701T), isolated from a smear-ripened cheese.</title>
        <authorList>
            <consortium name="US DOE Joint Genome Institute (JGI-PGF)"/>
            <person name="Walter F."/>
            <person name="Albersmeier A."/>
            <person name="Kalinowski J."/>
            <person name="Ruckert C."/>
        </authorList>
    </citation>
    <scope>NUCLEOTIDE SEQUENCE</scope>
    <source>
        <strain evidence="10">KCTC 12870</strain>
    </source>
</reference>
<dbReference type="SUPFAM" id="SSF52096">
    <property type="entry name" value="ClpP/crotonase"/>
    <property type="match status" value="2"/>
</dbReference>
<evidence type="ECO:0000313" key="11">
    <source>
        <dbReference type="Proteomes" id="UP000642829"/>
    </source>
</evidence>
<dbReference type="PIRSF" id="PIRSF001217">
    <property type="entry name" value="Protease_4_SppA"/>
    <property type="match status" value="1"/>
</dbReference>
<dbReference type="CDD" id="cd07018">
    <property type="entry name" value="S49_SppA_67K_type"/>
    <property type="match status" value="1"/>
</dbReference>
<dbReference type="PANTHER" id="PTHR33209:SF1">
    <property type="entry name" value="PEPTIDASE S49 DOMAIN-CONTAINING PROTEIN"/>
    <property type="match status" value="1"/>
</dbReference>
<sequence>MKEFFKIVLGNLVAQSIIVSTLILGGLAFLVMVMIGGSSQPVDIEDHTVLVVELWANISDAPKQETLNEAINQAIDGSHIPNYYLLELIDALEQAENDDRIDAIFIHGTLLPVGHGSGLAVISEVREALEKFKKSGKPIYAYMVDPSMKDYYLMSIADRVYMNPFGLISLNGIAAEGIYLGDAFKKYGIGVQATKVGKYKSAVEMFTGNAMSPADREQLTALIEDLWQEIITDIASARGASRSELLQQSNEQGFFIGAKAKEIGLVDQVAYFDQVIEELKEKYEVDEELNSFRQIALSDYIRRHGFRAEGAPIWPSSPQIAVIYAEGEIVDGEGYSDQIGGDRLSRWIRQLRLDDDVAAIVLRVNSPGGSAVASELIQREVREARKEKPVVVSMGSMAASGGYWISVYSDQIFADPATITGSIGVFGLVPNLKELANEHGVTFDGVKTSQYADLFTVSRPKTESEMALIQQFTDHIYDEFINKVAEGRGLPLEEVQTIAQGRVWSGADALKVGLVDQIGGLTDAIKFAVTAAGVQDDWMVTQMPEPRTLAESIVEVMQQAPGAAPVVKAPSDDLVSATVRRLQRDLASLRSFNDPRNVYARLPFSLEIQ</sequence>
<dbReference type="CDD" id="cd07023">
    <property type="entry name" value="S49_Sppa_N_C"/>
    <property type="match status" value="1"/>
</dbReference>
<keyword evidence="8" id="KW-1133">Transmembrane helix</keyword>
<evidence type="ECO:0000256" key="2">
    <source>
        <dbReference type="ARBA" id="ARBA00008683"/>
    </source>
</evidence>
<dbReference type="Pfam" id="PF01343">
    <property type="entry name" value="Peptidase_S49"/>
    <property type="match status" value="2"/>
</dbReference>
<keyword evidence="5" id="KW-0720">Serine protease</keyword>
<protein>
    <submittedName>
        <fullName evidence="10">Signal peptide peptidase SppA</fullName>
    </submittedName>
</protein>
<evidence type="ECO:0000256" key="4">
    <source>
        <dbReference type="ARBA" id="ARBA00022801"/>
    </source>
</evidence>
<evidence type="ECO:0000313" key="10">
    <source>
        <dbReference type="EMBL" id="GHB99322.1"/>
    </source>
</evidence>
<keyword evidence="4" id="KW-0378">Hydrolase</keyword>
<evidence type="ECO:0000256" key="5">
    <source>
        <dbReference type="ARBA" id="ARBA00022825"/>
    </source>
</evidence>
<evidence type="ECO:0000256" key="3">
    <source>
        <dbReference type="ARBA" id="ARBA00022670"/>
    </source>
</evidence>
<dbReference type="InterPro" id="IPR004635">
    <property type="entry name" value="Pept_S49_SppA"/>
</dbReference>
<keyword evidence="11" id="KW-1185">Reference proteome</keyword>
<dbReference type="GO" id="GO:0006465">
    <property type="term" value="P:signal peptide processing"/>
    <property type="evidence" value="ECO:0007669"/>
    <property type="project" value="InterPro"/>
</dbReference>
<comment type="similarity">
    <text evidence="2">Belongs to the peptidase S49 family.</text>
</comment>
<feature type="domain" description="Peptidase S49" evidence="9">
    <location>
        <begin position="384"/>
        <end position="534"/>
    </location>
</feature>
<dbReference type="AlphaFoldDB" id="A0A8J3DHF2"/>
<dbReference type="InterPro" id="IPR002142">
    <property type="entry name" value="Peptidase_S49"/>
</dbReference>
<keyword evidence="8" id="KW-0812">Transmembrane</keyword>
<comment type="subcellular location">
    <subcellularLocation>
        <location evidence="1">Membrane</location>
    </subcellularLocation>
</comment>
<dbReference type="RefSeq" id="WP_189513442.1">
    <property type="nucleotide sequence ID" value="NZ_BMXG01000007.1"/>
</dbReference>
<accession>A0A8J3DHF2</accession>
<dbReference type="GO" id="GO:0016020">
    <property type="term" value="C:membrane"/>
    <property type="evidence" value="ECO:0007669"/>
    <property type="project" value="UniProtKB-SubCell"/>
</dbReference>
<dbReference type="Gene3D" id="3.90.226.10">
    <property type="entry name" value="2-enoyl-CoA Hydratase, Chain A, domain 1"/>
    <property type="match status" value="2"/>
</dbReference>
<dbReference type="InterPro" id="IPR047272">
    <property type="entry name" value="S49_SppA_C"/>
</dbReference>
<name>A0A8J3DHF2_9BACT</name>
<reference evidence="10" key="2">
    <citation type="submission" date="2020-09" db="EMBL/GenBank/DDBJ databases">
        <authorList>
            <person name="Sun Q."/>
            <person name="Kim S."/>
        </authorList>
    </citation>
    <scope>NUCLEOTIDE SEQUENCE</scope>
    <source>
        <strain evidence="10">KCTC 12870</strain>
    </source>
</reference>
<evidence type="ECO:0000256" key="7">
    <source>
        <dbReference type="PIRSR" id="PIRSR001217-1"/>
    </source>
</evidence>
<evidence type="ECO:0000256" key="6">
    <source>
        <dbReference type="ARBA" id="ARBA00023136"/>
    </source>
</evidence>
<evidence type="ECO:0000259" key="9">
    <source>
        <dbReference type="Pfam" id="PF01343"/>
    </source>
</evidence>
<comment type="caution">
    <text evidence="10">The sequence shown here is derived from an EMBL/GenBank/DDBJ whole genome shotgun (WGS) entry which is preliminary data.</text>
</comment>
<keyword evidence="6 8" id="KW-0472">Membrane</keyword>
<feature type="domain" description="Peptidase S49" evidence="9">
    <location>
        <begin position="132"/>
        <end position="285"/>
    </location>
</feature>
<evidence type="ECO:0000256" key="8">
    <source>
        <dbReference type="SAM" id="Phobius"/>
    </source>
</evidence>
<dbReference type="PANTHER" id="PTHR33209">
    <property type="entry name" value="PROTEASE 4"/>
    <property type="match status" value="1"/>
</dbReference>
<keyword evidence="3" id="KW-0645">Protease</keyword>
<dbReference type="Proteomes" id="UP000642829">
    <property type="component" value="Unassembled WGS sequence"/>
</dbReference>
<organism evidence="10 11">
    <name type="scientific">Cerasicoccus arenae</name>
    <dbReference type="NCBI Taxonomy" id="424488"/>
    <lineage>
        <taxon>Bacteria</taxon>
        <taxon>Pseudomonadati</taxon>
        <taxon>Verrucomicrobiota</taxon>
        <taxon>Opitutia</taxon>
        <taxon>Puniceicoccales</taxon>
        <taxon>Cerasicoccaceae</taxon>
        <taxon>Cerasicoccus</taxon>
    </lineage>
</organism>
<dbReference type="GO" id="GO:0008236">
    <property type="term" value="F:serine-type peptidase activity"/>
    <property type="evidence" value="ECO:0007669"/>
    <property type="project" value="UniProtKB-KW"/>
</dbReference>
<dbReference type="Gene3D" id="6.20.330.10">
    <property type="match status" value="1"/>
</dbReference>
<dbReference type="InterPro" id="IPR029045">
    <property type="entry name" value="ClpP/crotonase-like_dom_sf"/>
</dbReference>
<gene>
    <name evidence="10" type="ORF">GCM10007047_14430</name>
</gene>
<proteinExistence type="inferred from homology"/>